<reference evidence="1" key="1">
    <citation type="submission" date="2023-06" db="EMBL/GenBank/DDBJ databases">
        <title>Genome-scale phylogeny and comparative genomics of the fungal order Sordariales.</title>
        <authorList>
            <consortium name="Lawrence Berkeley National Laboratory"/>
            <person name="Hensen N."/>
            <person name="Bonometti L."/>
            <person name="Westerberg I."/>
            <person name="Brannstrom I.O."/>
            <person name="Guillou S."/>
            <person name="Cros-Aarteil S."/>
            <person name="Calhoun S."/>
            <person name="Haridas S."/>
            <person name="Kuo A."/>
            <person name="Mondo S."/>
            <person name="Pangilinan J."/>
            <person name="Riley R."/>
            <person name="Labutti K."/>
            <person name="Andreopoulos B."/>
            <person name="Lipzen A."/>
            <person name="Chen C."/>
            <person name="Yanf M."/>
            <person name="Daum C."/>
            <person name="Ng V."/>
            <person name="Clum A."/>
            <person name="Steindorff A."/>
            <person name="Ohm R."/>
            <person name="Martin F."/>
            <person name="Silar P."/>
            <person name="Natvig D."/>
            <person name="Lalanne C."/>
            <person name="Gautier V."/>
            <person name="Ament-Velasquez S.L."/>
            <person name="Kruys A."/>
            <person name="Hutchinson M.I."/>
            <person name="Powell A.J."/>
            <person name="Barry K."/>
            <person name="Miller A.N."/>
            <person name="Grigoriev I.V."/>
            <person name="Debuchy R."/>
            <person name="Gladieux P."/>
            <person name="Thoren M.H."/>
            <person name="Johannesson H."/>
        </authorList>
    </citation>
    <scope>NUCLEOTIDE SEQUENCE</scope>
    <source>
        <strain evidence="1">CBS 606.72</strain>
    </source>
</reference>
<name>A0AA39WZ40_9PEZI</name>
<evidence type="ECO:0000313" key="2">
    <source>
        <dbReference type="Proteomes" id="UP001175000"/>
    </source>
</evidence>
<dbReference type="AlphaFoldDB" id="A0AA39WZ40"/>
<accession>A0AA39WZ40</accession>
<sequence>MGMQDALGLLDDSSTKLARLGLVFELNTLVTTNENGDLIPRERTADIIKYLLDNQITFVVFHNSVKISEKLLALHLNNALGLPGDFQIPFSNFLVATSPLRTAIGCNAHNPDEEKVVLVIGGSGEQPRRLAHDYGYPFVFTTADVTRCYDQFFSYHNPAHDPPEDAPLDPYWRMRKRNKHVKVAGILVFWEPENWELDVEVILHIFLNCGRLGYNCAADNEALTPGKLANKIAKNMPPLHICLADIAKNPSASADAAATSPVRSWLRFLRESWTEKTKNRPWLRHTLHGPEAGHSLLRAVEWTLNNSDRRTYAKMVSKDEDEIDIPKIKSVYTIGLSLEGKYAPQSSAKWGDIVLKGQQEPAEPRKLGVKKHEPEFVASDLVEAVEYGLVQAYWRAVDNGLEPMWPAPKEPRPVVEEQPRLEERPTVAKRVEQMEAEEPPAREMGEEKAWMGAFSGWLGGIICCGGTR</sequence>
<evidence type="ECO:0000313" key="1">
    <source>
        <dbReference type="EMBL" id="KAK0624265.1"/>
    </source>
</evidence>
<dbReference type="InterPro" id="IPR023214">
    <property type="entry name" value="HAD_sf"/>
</dbReference>
<dbReference type="Proteomes" id="UP001175000">
    <property type="component" value="Unassembled WGS sequence"/>
</dbReference>
<proteinExistence type="predicted"/>
<dbReference type="EMBL" id="JAULSU010000003">
    <property type="protein sequence ID" value="KAK0624265.1"/>
    <property type="molecule type" value="Genomic_DNA"/>
</dbReference>
<organism evidence="1 2">
    <name type="scientific">Immersiella caudata</name>
    <dbReference type="NCBI Taxonomy" id="314043"/>
    <lineage>
        <taxon>Eukaryota</taxon>
        <taxon>Fungi</taxon>
        <taxon>Dikarya</taxon>
        <taxon>Ascomycota</taxon>
        <taxon>Pezizomycotina</taxon>
        <taxon>Sordariomycetes</taxon>
        <taxon>Sordariomycetidae</taxon>
        <taxon>Sordariales</taxon>
        <taxon>Lasiosphaeriaceae</taxon>
        <taxon>Immersiella</taxon>
    </lineage>
</organism>
<keyword evidence="2" id="KW-1185">Reference proteome</keyword>
<dbReference type="Gene3D" id="3.40.50.1000">
    <property type="entry name" value="HAD superfamily/HAD-like"/>
    <property type="match status" value="2"/>
</dbReference>
<comment type="caution">
    <text evidence="1">The sequence shown here is derived from an EMBL/GenBank/DDBJ whole genome shotgun (WGS) entry which is preliminary data.</text>
</comment>
<protein>
    <submittedName>
        <fullName evidence="1">Uncharacterized protein</fullName>
    </submittedName>
</protein>
<gene>
    <name evidence="1" type="ORF">B0T14DRAFT_517761</name>
</gene>